<evidence type="ECO:0000256" key="1">
    <source>
        <dbReference type="SAM" id="MobiDB-lite"/>
    </source>
</evidence>
<reference evidence="2 3" key="1">
    <citation type="submission" date="2016-11" db="EMBL/GenBank/DDBJ databases">
        <title>Draft Genome Assembly of Colletotrichum chlorophyti a pathogen of herbaceous plants.</title>
        <authorList>
            <person name="Gan P."/>
            <person name="Narusaka M."/>
            <person name="Tsushima A."/>
            <person name="Narusaka Y."/>
            <person name="Takano Y."/>
            <person name="Shirasu K."/>
        </authorList>
    </citation>
    <scope>NUCLEOTIDE SEQUENCE [LARGE SCALE GENOMIC DNA]</scope>
    <source>
        <strain evidence="2 3">NTL11</strain>
    </source>
</reference>
<feature type="compositionally biased region" description="Pro residues" evidence="1">
    <location>
        <begin position="147"/>
        <end position="175"/>
    </location>
</feature>
<feature type="compositionally biased region" description="Low complexity" evidence="1">
    <location>
        <begin position="15"/>
        <end position="36"/>
    </location>
</feature>
<sequence length="229" mass="24802">MAFHHHFDEAASTHSGSSSGSSSRSSSRSSSSSGSSKKSRSSQTSHLTIKSDHWSVAFMKWATGAPLGRQLALRRTRIHEFEEDWDYDDSATVYSDSSYISYAWVSPKWDDSISEIASRSSSRTSGRLRREQRGSQGRPRFTGPSPSGQPHPPASHPPPPPPPPPQGFMPPPPGGPMYDDEPEPAFFDLNAQPEFYPPPPAPQGAMPAFFDLGPGGGGGGPGKYDDWED</sequence>
<protein>
    <submittedName>
        <fullName evidence="2">Uncharacterized protein</fullName>
    </submittedName>
</protein>
<evidence type="ECO:0000313" key="2">
    <source>
        <dbReference type="EMBL" id="OLN85089.1"/>
    </source>
</evidence>
<proteinExistence type="predicted"/>
<accession>A0A1Q8RL82</accession>
<evidence type="ECO:0000313" key="3">
    <source>
        <dbReference type="Proteomes" id="UP000186583"/>
    </source>
</evidence>
<dbReference type="OrthoDB" id="4851150at2759"/>
<dbReference type="AlphaFoldDB" id="A0A1Q8RL82"/>
<comment type="caution">
    <text evidence="2">The sequence shown here is derived from an EMBL/GenBank/DDBJ whole genome shotgun (WGS) entry which is preliminary data.</text>
</comment>
<dbReference type="Proteomes" id="UP000186583">
    <property type="component" value="Unassembled WGS sequence"/>
</dbReference>
<feature type="region of interest" description="Disordered" evidence="1">
    <location>
        <begin position="117"/>
        <end position="229"/>
    </location>
</feature>
<feature type="compositionally biased region" description="Gly residues" evidence="1">
    <location>
        <begin position="213"/>
        <end position="222"/>
    </location>
</feature>
<organism evidence="2 3">
    <name type="scientific">Colletotrichum chlorophyti</name>
    <dbReference type="NCBI Taxonomy" id="708187"/>
    <lineage>
        <taxon>Eukaryota</taxon>
        <taxon>Fungi</taxon>
        <taxon>Dikarya</taxon>
        <taxon>Ascomycota</taxon>
        <taxon>Pezizomycotina</taxon>
        <taxon>Sordariomycetes</taxon>
        <taxon>Hypocreomycetidae</taxon>
        <taxon>Glomerellales</taxon>
        <taxon>Glomerellaceae</taxon>
        <taxon>Colletotrichum</taxon>
    </lineage>
</organism>
<feature type="region of interest" description="Disordered" evidence="1">
    <location>
        <begin position="1"/>
        <end position="46"/>
    </location>
</feature>
<feature type="compositionally biased region" description="Basic and acidic residues" evidence="1">
    <location>
        <begin position="1"/>
        <end position="11"/>
    </location>
</feature>
<gene>
    <name evidence="2" type="ORF">CCHL11_06236</name>
</gene>
<dbReference type="EMBL" id="MPGH01000183">
    <property type="protein sequence ID" value="OLN85089.1"/>
    <property type="molecule type" value="Genomic_DNA"/>
</dbReference>
<keyword evidence="3" id="KW-1185">Reference proteome</keyword>
<name>A0A1Q8RL82_9PEZI</name>